<feature type="binding site" evidence="4">
    <location>
        <position position="152"/>
    </location>
    <ligand>
        <name>Ni(2+)</name>
        <dbReference type="ChEBI" id="CHEBI:49786"/>
        <note>for nickel-dependent acireductone dioxygenase activity</note>
    </ligand>
</feature>
<dbReference type="Pfam" id="PF00067">
    <property type="entry name" value="p450"/>
    <property type="match status" value="3"/>
</dbReference>
<dbReference type="GO" id="GO:0010308">
    <property type="term" value="F:acireductone dioxygenase (Ni2+-requiring) activity"/>
    <property type="evidence" value="ECO:0007669"/>
    <property type="project" value="UniProtKB-UniRule"/>
</dbReference>
<dbReference type="InterPro" id="IPR036396">
    <property type="entry name" value="Cyt_P450_sf"/>
</dbReference>
<evidence type="ECO:0000313" key="6">
    <source>
        <dbReference type="EMBL" id="KAK9827966.1"/>
    </source>
</evidence>
<dbReference type="GO" id="GO:0016705">
    <property type="term" value="F:oxidoreductase activity, acting on paired donors, with incorporation or reduction of molecular oxygen"/>
    <property type="evidence" value="ECO:0007669"/>
    <property type="project" value="InterPro"/>
</dbReference>
<feature type="binding site" evidence="4">
    <location>
        <position position="109"/>
    </location>
    <ligand>
        <name>Ni(2+)</name>
        <dbReference type="ChEBI" id="CHEBI:49786"/>
        <note>for nickel-dependent acireductone dioxygenase activity</note>
    </ligand>
</feature>
<dbReference type="SUPFAM" id="SSF51182">
    <property type="entry name" value="RmlC-like cupins"/>
    <property type="match status" value="1"/>
</dbReference>
<keyword evidence="2 4" id="KW-0963">Cytoplasm</keyword>
<accession>A0AAW1R2Q7</accession>
<keyword evidence="4" id="KW-0408">Iron</keyword>
<keyword evidence="3 4" id="KW-0539">Nucleus</keyword>
<comment type="catalytic activity">
    <reaction evidence="4">
        <text>1,2-dihydroxy-5-(methylsulfanyl)pent-1-en-3-one + O2 = 3-(methylsulfanyl)propanoate + CO + formate + 2 H(+)</text>
        <dbReference type="Rhea" id="RHEA:14161"/>
        <dbReference type="ChEBI" id="CHEBI:15378"/>
        <dbReference type="ChEBI" id="CHEBI:15379"/>
        <dbReference type="ChEBI" id="CHEBI:15740"/>
        <dbReference type="ChEBI" id="CHEBI:17245"/>
        <dbReference type="ChEBI" id="CHEBI:49016"/>
        <dbReference type="ChEBI" id="CHEBI:49252"/>
        <dbReference type="EC" id="1.13.11.53"/>
    </reaction>
</comment>
<feature type="binding site" evidence="4">
    <location>
        <position position="152"/>
    </location>
    <ligand>
        <name>Fe(2+)</name>
        <dbReference type="ChEBI" id="CHEBI:29033"/>
        <note>for iron-dependent acireductone dioxygenase activity</note>
    </ligand>
</feature>
<comment type="function">
    <text evidence="4">Catalyzes 2 different reactions between oxygen and the acireductone 1,2-dihydroxy-3-keto-5-methylthiopentene (DHK-MTPene) depending upon the metal bound in the active site. Fe-containing acireductone dioxygenase (Fe-ARD) produces formate and 2-keto-4-methylthiobutyrate (KMTB), the alpha-ketoacid precursor of methionine in the methionine recycle pathway. Ni-containing acireductone dioxygenase (Ni-ARD) produces methylthiopropionate, carbon monoxide and formate, and does not lie on the methionine recycle pathway.</text>
</comment>
<keyword evidence="4" id="KW-0560">Oxidoreductase</keyword>
<dbReference type="GO" id="GO:0016151">
    <property type="term" value="F:nickel cation binding"/>
    <property type="evidence" value="ECO:0007669"/>
    <property type="project" value="UniProtKB-UniRule"/>
</dbReference>
<feature type="compositionally biased region" description="Low complexity" evidence="5">
    <location>
        <begin position="511"/>
        <end position="522"/>
    </location>
</feature>
<comment type="caution">
    <text evidence="6">The sequence shown here is derived from an EMBL/GenBank/DDBJ whole genome shotgun (WGS) entry which is preliminary data.</text>
</comment>
<dbReference type="Gene3D" id="2.60.120.10">
    <property type="entry name" value="Jelly Rolls"/>
    <property type="match status" value="1"/>
</dbReference>
<dbReference type="Proteomes" id="UP001445335">
    <property type="component" value="Unassembled WGS sequence"/>
</dbReference>
<evidence type="ECO:0000256" key="1">
    <source>
        <dbReference type="ARBA" id="ARBA00004413"/>
    </source>
</evidence>
<dbReference type="PRINTS" id="PR00463">
    <property type="entry name" value="EP450I"/>
</dbReference>
<evidence type="ECO:0000256" key="4">
    <source>
        <dbReference type="HAMAP-Rule" id="MF_03154"/>
    </source>
</evidence>
<feature type="binding site" evidence="4">
    <location>
        <position position="107"/>
    </location>
    <ligand>
        <name>Ni(2+)</name>
        <dbReference type="ChEBI" id="CHEBI:49786"/>
        <note>for nickel-dependent acireductone dioxygenase activity</note>
    </ligand>
</feature>
<dbReference type="CDD" id="cd02232">
    <property type="entry name" value="cupin_ARD"/>
    <property type="match status" value="1"/>
</dbReference>
<keyword evidence="4" id="KW-0479">Metal-binding</keyword>
<dbReference type="FunFam" id="2.60.120.10:FF:000031">
    <property type="entry name" value="1,2-dihydroxy-3-keto-5-methylthiopentene dioxygenase"/>
    <property type="match status" value="1"/>
</dbReference>
<dbReference type="Gene3D" id="1.10.630.10">
    <property type="entry name" value="Cytochrome P450"/>
    <property type="match status" value="2"/>
</dbReference>
<dbReference type="PANTHER" id="PTHR24301">
    <property type="entry name" value="THROMBOXANE-A SYNTHASE"/>
    <property type="match status" value="1"/>
</dbReference>
<dbReference type="InterPro" id="IPR001128">
    <property type="entry name" value="Cyt_P450"/>
</dbReference>
<comment type="catalytic activity">
    <reaction evidence="4">
        <text>1,2-dihydroxy-5-(methylsulfanyl)pent-1-en-3-one + O2 = 4-methylsulfanyl-2-oxobutanoate + formate + 2 H(+)</text>
        <dbReference type="Rhea" id="RHEA:24504"/>
        <dbReference type="ChEBI" id="CHEBI:15378"/>
        <dbReference type="ChEBI" id="CHEBI:15379"/>
        <dbReference type="ChEBI" id="CHEBI:15740"/>
        <dbReference type="ChEBI" id="CHEBI:16723"/>
        <dbReference type="ChEBI" id="CHEBI:49252"/>
        <dbReference type="EC" id="1.13.11.54"/>
    </reaction>
</comment>
<dbReference type="InterPro" id="IPR017972">
    <property type="entry name" value="Cyt_P450_CS"/>
</dbReference>
<dbReference type="EC" id="1.13.11.53" evidence="4"/>
<name>A0AAW1R2Q7_9CHLO</name>
<dbReference type="InterPro" id="IPR004313">
    <property type="entry name" value="ARD"/>
</dbReference>
<dbReference type="Pfam" id="PF03079">
    <property type="entry name" value="ARD"/>
    <property type="match status" value="1"/>
</dbReference>
<dbReference type="EMBL" id="JALJOU010000054">
    <property type="protein sequence ID" value="KAK9827966.1"/>
    <property type="molecule type" value="Genomic_DNA"/>
</dbReference>
<sequence length="1310" mass="144263">MGVSEETARLAEPDVIEDVKLDAWYMDDSHADQRLPHRQQPNRPVSAQHLRDLGVLCWRLDADAYRTDAKLRAIREARGYSYEDLIEVSPDKLPNYEQKIRSFYEEHIHSDEEIRFVLDGSGYFDVRDHDDQWIRIDCRKGDMIVLPEGIYHRFTLDEGNYIKAMRLFVGEPVWTPLNRPADDLPSRRTYLKNFPRAKYVVVYGFKPLDRWRLRHIPGARPAWLLGNLPEVTMLGGPATAHAIYARRYGPVWASYGGPMPLVMTDHPEYARRILQGSGVRPALPSLLGGEDLKFEAGSIMSAHGAKHASLRAAWQPLFFSGSLRAYAALMNEAATMLIERLAAAAAAGTPVDVHAVLGDMTMQVVGTTAFGVDFHTQASGTCANAQQSEEARQLTEAVGTIFDLQTGFGSSVYMPLLFLFPFLRPLLRALARIAPDSGLRRLRAARAVMLRTGLSLLREHRTHLKQQADETQPMEAGKDAQAASALPAAQMKGAARPKTAGHAGTKPCIGKPEAASSKPSLPLASKRSVPFQGVAPGSFIDLLLRTTDRTTGKGLTDYEIANQAYVMILAGYETTANALAFALYLITANKAAEARITAEVDAFGRDRVPSYDDIEGGAFAYTAAAFKEALRLFPTAPTLMRRLEADARLGRFGLRAHEVVAVAVYSMHRNPAYWQDPEVFNPERFLEGTAAAAARPAHGWIPFGDGERGCPGAKFGTEEAILTLGAILMLVRLYQRFTFDLVPGQEPLRLHTTITISPAGGLHIRLLICFSAAVYIYGWRPLRRWKLRHFPGPTPSWFLGSIPFIRKYGGAALAHQAMSKLYGPVWVSHGGSQPFIITDHPELARKVLLLSSVRPSFPALFSGREREFEAGNILAVHGEKHKSLRAAWQPMFFSNSLEAFSSLMNEAAELLMRNLAAAAKAGRPVDIHRLLGDMTMQVVGTTAFGVDFHTQVGDDAAPAGAHADANRLRDAVNTIFGIQALTFSWWSPFLFLFPFTAPLVRSLAAALPDAGFRKILGARRTVRDVALRLIAEHRRFLAQDGAAAARGSPSSMAASADAHALPADNGRARGGPVRRGVAPGSFLDLLMRAADRTTGRGFTDLEVANQAYVLILAGYETTANALAFAIYLLTTNPAKRERLLAEVDAFGCERVPTLRDLDSLPYLEACLKESLRLFPPAPTIIRMATRRMDLGGFRVEPGQWLAVAAYSMHRNPAYWQDPDAYLPERFMPGTPEAAAIPEHGWVPFGEGTRACIGLRFAWEEAKIALLRLCQRFTFELEPGQEPLQLRNTITISPKGGLHVRVVPRGLEPEA</sequence>
<dbReference type="GO" id="GO:0005886">
    <property type="term" value="C:plasma membrane"/>
    <property type="evidence" value="ECO:0007669"/>
    <property type="project" value="UniProtKB-SubCell"/>
</dbReference>
<dbReference type="GO" id="GO:0005634">
    <property type="term" value="C:nucleus"/>
    <property type="evidence" value="ECO:0007669"/>
    <property type="project" value="UniProtKB-SubCell"/>
</dbReference>
<feature type="binding site" evidence="4">
    <location>
        <position position="113"/>
    </location>
    <ligand>
        <name>Fe(2+)</name>
        <dbReference type="ChEBI" id="CHEBI:29033"/>
        <note>for iron-dependent acireductone dioxygenase activity</note>
    </ligand>
</feature>
<dbReference type="GO" id="GO:0019509">
    <property type="term" value="P:L-methionine salvage from methylthioadenosine"/>
    <property type="evidence" value="ECO:0007669"/>
    <property type="project" value="UniProtKB-UniRule"/>
</dbReference>
<organism evidence="6 7">
    <name type="scientific">Elliptochloris bilobata</name>
    <dbReference type="NCBI Taxonomy" id="381761"/>
    <lineage>
        <taxon>Eukaryota</taxon>
        <taxon>Viridiplantae</taxon>
        <taxon>Chlorophyta</taxon>
        <taxon>core chlorophytes</taxon>
        <taxon>Trebouxiophyceae</taxon>
        <taxon>Trebouxiophyceae incertae sedis</taxon>
        <taxon>Elliptochloris clade</taxon>
        <taxon>Elliptochloris</taxon>
    </lineage>
</organism>
<feature type="region of interest" description="Disordered" evidence="5">
    <location>
        <begin position="464"/>
        <end position="522"/>
    </location>
</feature>
<evidence type="ECO:0000256" key="3">
    <source>
        <dbReference type="ARBA" id="ARBA00023242"/>
    </source>
</evidence>
<feature type="compositionally biased region" description="Low complexity" evidence="5">
    <location>
        <begin position="480"/>
        <end position="489"/>
    </location>
</feature>
<dbReference type="EC" id="1.13.11.54" evidence="4"/>
<gene>
    <name evidence="6" type="ORF">WJX81_002622</name>
</gene>
<feature type="binding site" evidence="4">
    <location>
        <position position="109"/>
    </location>
    <ligand>
        <name>Fe(2+)</name>
        <dbReference type="ChEBI" id="CHEBI:29033"/>
        <note>for iron-dependent acireductone dioxygenase activity</note>
    </ligand>
</feature>
<reference evidence="6 7" key="1">
    <citation type="journal article" date="2024" name="Nat. Commun.">
        <title>Phylogenomics reveals the evolutionary origins of lichenization in chlorophyte algae.</title>
        <authorList>
            <person name="Puginier C."/>
            <person name="Libourel C."/>
            <person name="Otte J."/>
            <person name="Skaloud P."/>
            <person name="Haon M."/>
            <person name="Grisel S."/>
            <person name="Petersen M."/>
            <person name="Berrin J.G."/>
            <person name="Delaux P.M."/>
            <person name="Dal Grande F."/>
            <person name="Keller J."/>
        </authorList>
    </citation>
    <scope>NUCLEOTIDE SEQUENCE [LARGE SCALE GENOMIC DNA]</scope>
    <source>
        <strain evidence="6 7">SAG 245.80</strain>
    </source>
</reference>
<dbReference type="SUPFAM" id="SSF48264">
    <property type="entry name" value="Cytochrome P450"/>
    <property type="match status" value="2"/>
</dbReference>
<dbReference type="GO" id="GO:0005506">
    <property type="term" value="F:iron ion binding"/>
    <property type="evidence" value="ECO:0007669"/>
    <property type="project" value="UniProtKB-UniRule"/>
</dbReference>
<keyword evidence="4" id="KW-0533">Nickel</keyword>
<keyword evidence="4" id="KW-0486">Methionine biosynthesis</keyword>
<evidence type="ECO:0000256" key="5">
    <source>
        <dbReference type="SAM" id="MobiDB-lite"/>
    </source>
</evidence>
<keyword evidence="4" id="KW-0223">Dioxygenase</keyword>
<dbReference type="GO" id="GO:0010309">
    <property type="term" value="F:acireductone dioxygenase [iron(II)-requiring] activity"/>
    <property type="evidence" value="ECO:0007669"/>
    <property type="project" value="UniProtKB-UniRule"/>
</dbReference>
<comment type="pathway">
    <text evidence="4">Amino-acid biosynthesis; L-methionine biosynthesis via salvage pathway; L-methionine from S-methyl-5-thio-alpha-D-ribose 1-phosphate: step 5/6.</text>
</comment>
<comment type="cofactor">
    <cofactor evidence="4">
        <name>Fe(2+)</name>
        <dbReference type="ChEBI" id="CHEBI:29033"/>
    </cofactor>
    <cofactor evidence="4">
        <name>Ni(2+)</name>
        <dbReference type="ChEBI" id="CHEBI:49786"/>
    </cofactor>
    <text evidence="4">Binds either 1 Fe or Ni cation per monomer. Iron-binding promotes an acireductone dioxygenase reaction producing 2-keto-4-methylthiobutyrate, while nickel-binding promotes an acireductone dioxygenase reaction producing 3-(methylsulfanyl)propanoate.</text>
</comment>
<dbReference type="InterPro" id="IPR014710">
    <property type="entry name" value="RmlC-like_jellyroll"/>
</dbReference>
<dbReference type="GO" id="GO:0004497">
    <property type="term" value="F:monooxygenase activity"/>
    <property type="evidence" value="ECO:0007669"/>
    <property type="project" value="InterPro"/>
</dbReference>
<comment type="similarity">
    <text evidence="4">Belongs to the acireductone dioxygenase (ARD) family.</text>
</comment>
<dbReference type="HAMAP" id="MF_03154">
    <property type="entry name" value="Salvage_MtnD_euk"/>
    <property type="match status" value="1"/>
</dbReference>
<comment type="subcellular location">
    <subcellularLocation>
        <location evidence="1">Cell membrane</location>
        <topology evidence="1">Peripheral membrane protein</topology>
        <orientation evidence="1">Cytoplasmic side</orientation>
    </subcellularLocation>
    <subcellularLocation>
        <location evidence="4">Cytoplasm</location>
    </subcellularLocation>
    <subcellularLocation>
        <location evidence="4">Nucleus</location>
    </subcellularLocation>
</comment>
<dbReference type="InterPro" id="IPR002401">
    <property type="entry name" value="Cyt_P450_E_grp-I"/>
</dbReference>
<evidence type="ECO:0000313" key="7">
    <source>
        <dbReference type="Proteomes" id="UP001445335"/>
    </source>
</evidence>
<dbReference type="GO" id="GO:0020037">
    <property type="term" value="F:heme binding"/>
    <property type="evidence" value="ECO:0007669"/>
    <property type="project" value="InterPro"/>
</dbReference>
<feature type="binding site" evidence="4">
    <location>
        <position position="107"/>
    </location>
    <ligand>
        <name>Fe(2+)</name>
        <dbReference type="ChEBI" id="CHEBI:29033"/>
        <note>for iron-dependent acireductone dioxygenase activity</note>
    </ligand>
</feature>
<dbReference type="PRINTS" id="PR00385">
    <property type="entry name" value="P450"/>
</dbReference>
<keyword evidence="4" id="KW-0028">Amino-acid biosynthesis</keyword>
<proteinExistence type="inferred from homology"/>
<feature type="binding site" evidence="4">
    <location>
        <position position="113"/>
    </location>
    <ligand>
        <name>Ni(2+)</name>
        <dbReference type="ChEBI" id="CHEBI:49786"/>
        <note>for nickel-dependent acireductone dioxygenase activity</note>
    </ligand>
</feature>
<dbReference type="InterPro" id="IPR027496">
    <property type="entry name" value="ARD_euk"/>
</dbReference>
<dbReference type="PROSITE" id="PS00086">
    <property type="entry name" value="CYTOCHROME_P450"/>
    <property type="match status" value="2"/>
</dbReference>
<dbReference type="InterPro" id="IPR011051">
    <property type="entry name" value="RmlC_Cupin_sf"/>
</dbReference>
<evidence type="ECO:0000256" key="2">
    <source>
        <dbReference type="ARBA" id="ARBA00022490"/>
    </source>
</evidence>
<keyword evidence="7" id="KW-1185">Reference proteome</keyword>
<dbReference type="PANTHER" id="PTHR24301:SF2">
    <property type="entry name" value="THROMBOXANE-A SYNTHASE"/>
    <property type="match status" value="1"/>
</dbReference>
<protein>
    <recommendedName>
        <fullName evidence="4">Acireductone dioxygenase</fullName>
    </recommendedName>
    <alternativeName>
        <fullName evidence="4">Acireductone dioxygenase (Fe(2+)-requiring)</fullName>
        <shortName evidence="4">ARD'</shortName>
        <shortName evidence="4">Fe-ARD</shortName>
        <ecNumber evidence="4">1.13.11.54</ecNumber>
    </alternativeName>
    <alternativeName>
        <fullName evidence="4">Acireductone dioxygenase (Ni(2+)-requiring)</fullName>
        <shortName evidence="4">ARD</shortName>
        <shortName evidence="4">Ni-ARD</shortName>
        <ecNumber evidence="4">1.13.11.53</ecNumber>
    </alternativeName>
</protein>
<dbReference type="GO" id="GO:0005737">
    <property type="term" value="C:cytoplasm"/>
    <property type="evidence" value="ECO:0007669"/>
    <property type="project" value="UniProtKB-SubCell"/>
</dbReference>